<name>A0A5N6RTH7_9ROSI</name>
<dbReference type="OrthoDB" id="1711136at2759"/>
<evidence type="ECO:0000313" key="2">
    <source>
        <dbReference type="Proteomes" id="UP000327013"/>
    </source>
</evidence>
<keyword evidence="2" id="KW-1185">Reference proteome</keyword>
<accession>A0A5N6RTH7</accession>
<dbReference type="AlphaFoldDB" id="A0A5N6RTH7"/>
<dbReference type="Proteomes" id="UP000327013">
    <property type="component" value="Chromosome 8"/>
</dbReference>
<dbReference type="EMBL" id="CM017328">
    <property type="protein sequence ID" value="KAE8124959.1"/>
    <property type="molecule type" value="Genomic_DNA"/>
</dbReference>
<organism evidence="1 2">
    <name type="scientific">Carpinus fangiana</name>
    <dbReference type="NCBI Taxonomy" id="176857"/>
    <lineage>
        <taxon>Eukaryota</taxon>
        <taxon>Viridiplantae</taxon>
        <taxon>Streptophyta</taxon>
        <taxon>Embryophyta</taxon>
        <taxon>Tracheophyta</taxon>
        <taxon>Spermatophyta</taxon>
        <taxon>Magnoliopsida</taxon>
        <taxon>eudicotyledons</taxon>
        <taxon>Gunneridae</taxon>
        <taxon>Pentapetalae</taxon>
        <taxon>rosids</taxon>
        <taxon>fabids</taxon>
        <taxon>Fagales</taxon>
        <taxon>Betulaceae</taxon>
        <taxon>Carpinus</taxon>
    </lineage>
</organism>
<protein>
    <submittedName>
        <fullName evidence="1">Uncharacterized protein</fullName>
    </submittedName>
</protein>
<reference evidence="1 2" key="1">
    <citation type="submission" date="2019-06" db="EMBL/GenBank/DDBJ databases">
        <title>A chromosomal-level reference genome of Carpinus fangiana (Coryloideae, Betulaceae).</title>
        <authorList>
            <person name="Yang X."/>
            <person name="Wang Z."/>
            <person name="Zhang L."/>
            <person name="Hao G."/>
            <person name="Liu J."/>
            <person name="Yang Y."/>
        </authorList>
    </citation>
    <scope>NUCLEOTIDE SEQUENCE [LARGE SCALE GENOMIC DNA]</scope>
    <source>
        <strain evidence="1">Cfa_2016G</strain>
        <tissue evidence="1">Leaf</tissue>
    </source>
</reference>
<gene>
    <name evidence="1" type="ORF">FH972_019799</name>
</gene>
<sequence length="82" mass="9166">MSHGFLDFWASTANPSVSEAVLLVDIDADGAEAKDEIRDVLQLQKDKEEGSEIWVFQRWQLGIRVVAIDDTEAPTLILLLII</sequence>
<proteinExistence type="predicted"/>
<evidence type="ECO:0000313" key="1">
    <source>
        <dbReference type="EMBL" id="KAE8124959.1"/>
    </source>
</evidence>